<evidence type="ECO:0008006" key="9">
    <source>
        <dbReference type="Google" id="ProtNLM"/>
    </source>
</evidence>
<keyword evidence="4" id="KW-0804">Transcription</keyword>
<evidence type="ECO:0000256" key="1">
    <source>
        <dbReference type="ARBA" id="ARBA00004604"/>
    </source>
</evidence>
<dbReference type="EMBL" id="KB446540">
    <property type="protein sequence ID" value="EME43224.1"/>
    <property type="molecule type" value="Genomic_DNA"/>
</dbReference>
<dbReference type="OMA" id="LWNHYVA"/>
<dbReference type="GO" id="GO:0006351">
    <property type="term" value="P:DNA-templated transcription"/>
    <property type="evidence" value="ECO:0007669"/>
    <property type="project" value="InterPro"/>
</dbReference>
<evidence type="ECO:0000256" key="3">
    <source>
        <dbReference type="ARBA" id="ARBA00022478"/>
    </source>
</evidence>
<protein>
    <recommendedName>
        <fullName evidence="9">RNA polymerase I associated factor, A49-like protein</fullName>
    </recommendedName>
</protein>
<name>M2Y4K7_DOTSN</name>
<dbReference type="HOGENOM" id="CLU_034953_1_0_1"/>
<evidence type="ECO:0000256" key="5">
    <source>
        <dbReference type="ARBA" id="ARBA00023242"/>
    </source>
</evidence>
<dbReference type="PANTHER" id="PTHR14440">
    <property type="entry name" value="DNA-DIRECTED RNA POLYMERASE I SUBUNIT RPA49"/>
    <property type="match status" value="1"/>
</dbReference>
<feature type="region of interest" description="Disordered" evidence="6">
    <location>
        <begin position="1"/>
        <end position="30"/>
    </location>
</feature>
<keyword evidence="5" id="KW-0539">Nucleus</keyword>
<evidence type="ECO:0000256" key="2">
    <source>
        <dbReference type="ARBA" id="ARBA00009430"/>
    </source>
</evidence>
<dbReference type="Proteomes" id="UP000016933">
    <property type="component" value="Unassembled WGS sequence"/>
</dbReference>
<reference evidence="7 8" key="2">
    <citation type="journal article" date="2012" name="PLoS Pathog.">
        <title>Diverse lifestyles and strategies of plant pathogenesis encoded in the genomes of eighteen Dothideomycetes fungi.</title>
        <authorList>
            <person name="Ohm R.A."/>
            <person name="Feau N."/>
            <person name="Henrissat B."/>
            <person name="Schoch C.L."/>
            <person name="Horwitz B.A."/>
            <person name="Barry K.W."/>
            <person name="Condon B.J."/>
            <person name="Copeland A.C."/>
            <person name="Dhillon B."/>
            <person name="Glaser F."/>
            <person name="Hesse C.N."/>
            <person name="Kosti I."/>
            <person name="LaButti K."/>
            <person name="Lindquist E.A."/>
            <person name="Lucas S."/>
            <person name="Salamov A.A."/>
            <person name="Bradshaw R.E."/>
            <person name="Ciuffetti L."/>
            <person name="Hamelin R.C."/>
            <person name="Kema G.H.J."/>
            <person name="Lawrence C."/>
            <person name="Scott J.A."/>
            <person name="Spatafora J.W."/>
            <person name="Turgeon B.G."/>
            <person name="de Wit P.J.G.M."/>
            <person name="Zhong S."/>
            <person name="Goodwin S.B."/>
            <person name="Grigoriev I.V."/>
        </authorList>
    </citation>
    <scope>NUCLEOTIDE SEQUENCE [LARGE SCALE GENOMIC DNA]</scope>
    <source>
        <strain evidence="8">NZE10 / CBS 128990</strain>
    </source>
</reference>
<proteinExistence type="inferred from homology"/>
<dbReference type="GO" id="GO:0003677">
    <property type="term" value="F:DNA binding"/>
    <property type="evidence" value="ECO:0007669"/>
    <property type="project" value="InterPro"/>
</dbReference>
<keyword evidence="3" id="KW-0240">DNA-directed RNA polymerase</keyword>
<dbReference type="GO" id="GO:0005730">
    <property type="term" value="C:nucleolus"/>
    <property type="evidence" value="ECO:0007669"/>
    <property type="project" value="UniProtKB-SubCell"/>
</dbReference>
<evidence type="ECO:0000256" key="6">
    <source>
        <dbReference type="SAM" id="MobiDB-lite"/>
    </source>
</evidence>
<dbReference type="eggNOG" id="KOG4183">
    <property type="taxonomic scope" value="Eukaryota"/>
</dbReference>
<dbReference type="GO" id="GO:0000428">
    <property type="term" value="C:DNA-directed RNA polymerase complex"/>
    <property type="evidence" value="ECO:0007669"/>
    <property type="project" value="UniProtKB-KW"/>
</dbReference>
<evidence type="ECO:0000256" key="4">
    <source>
        <dbReference type="ARBA" id="ARBA00023163"/>
    </source>
</evidence>
<reference evidence="8" key="1">
    <citation type="journal article" date="2012" name="PLoS Genet.">
        <title>The genomes of the fungal plant pathogens Cladosporium fulvum and Dothistroma septosporum reveal adaptation to different hosts and lifestyles but also signatures of common ancestry.</title>
        <authorList>
            <person name="de Wit P.J.G.M."/>
            <person name="van der Burgt A."/>
            <person name="Oekmen B."/>
            <person name="Stergiopoulos I."/>
            <person name="Abd-Elsalam K.A."/>
            <person name="Aerts A.L."/>
            <person name="Bahkali A.H."/>
            <person name="Beenen H.G."/>
            <person name="Chettri P."/>
            <person name="Cox M.P."/>
            <person name="Datema E."/>
            <person name="de Vries R.P."/>
            <person name="Dhillon B."/>
            <person name="Ganley A.R."/>
            <person name="Griffiths S.A."/>
            <person name="Guo Y."/>
            <person name="Hamelin R.C."/>
            <person name="Henrissat B."/>
            <person name="Kabir M.S."/>
            <person name="Jashni M.K."/>
            <person name="Kema G."/>
            <person name="Klaubauf S."/>
            <person name="Lapidus A."/>
            <person name="Levasseur A."/>
            <person name="Lindquist E."/>
            <person name="Mehrabi R."/>
            <person name="Ohm R.A."/>
            <person name="Owen T.J."/>
            <person name="Salamov A."/>
            <person name="Schwelm A."/>
            <person name="Schijlen E."/>
            <person name="Sun H."/>
            <person name="van den Burg H.A."/>
            <person name="van Ham R.C.H.J."/>
            <person name="Zhang S."/>
            <person name="Goodwin S.B."/>
            <person name="Grigoriev I.V."/>
            <person name="Collemare J."/>
            <person name="Bradshaw R.E."/>
        </authorList>
    </citation>
    <scope>NUCLEOTIDE SEQUENCE [LARGE SCALE GENOMIC DNA]</scope>
    <source>
        <strain evidence="8">NZE10 / CBS 128990</strain>
    </source>
</reference>
<keyword evidence="8" id="KW-1185">Reference proteome</keyword>
<gene>
    <name evidence="7" type="ORF">DOTSEDRAFT_89151</name>
</gene>
<dbReference type="STRING" id="675120.M2Y4K7"/>
<organism evidence="7 8">
    <name type="scientific">Dothistroma septosporum (strain NZE10 / CBS 128990)</name>
    <name type="common">Red band needle blight fungus</name>
    <name type="synonym">Mycosphaerella pini</name>
    <dbReference type="NCBI Taxonomy" id="675120"/>
    <lineage>
        <taxon>Eukaryota</taxon>
        <taxon>Fungi</taxon>
        <taxon>Dikarya</taxon>
        <taxon>Ascomycota</taxon>
        <taxon>Pezizomycotina</taxon>
        <taxon>Dothideomycetes</taxon>
        <taxon>Dothideomycetidae</taxon>
        <taxon>Mycosphaerellales</taxon>
        <taxon>Mycosphaerellaceae</taxon>
        <taxon>Dothistroma</taxon>
    </lineage>
</organism>
<evidence type="ECO:0000313" key="8">
    <source>
        <dbReference type="Proteomes" id="UP000016933"/>
    </source>
</evidence>
<dbReference type="AlphaFoldDB" id="M2Y4K7"/>
<dbReference type="Pfam" id="PF06870">
    <property type="entry name" value="RNA_pol_I_A49"/>
    <property type="match status" value="1"/>
</dbReference>
<sequence length="441" mass="49036">MAEKASSKKRKRPSNGVDTPSKKVAIAGNGDKVKVIHEEAETYPVLLSAPGVNAPGVAFKAYSKAHSSKHTNASRVKPSTHDLLLQSSQHPRLDYTATSNSLDVTQQLSHYVAVYDPILKELRITPAHHLDLRSYLRSEAQEEAEERLTIAKQREALGREFGTKKAKKAIDSKTVNAITQDPKGKGKVTDAQNAILEFVGNSTAGAAAKNDEEEAEALLAAKPIPRPNLAADNVEDVYTFDTLIPPSDARLVPTRDWQDKARAGEEIKFSHRFPAFRVAAAGKSDDRLKLTALRYLALLLEFHDALSNAGRAGKKVPKKDILAKRFSAWPMQLVDAVRRRFADESGQALGKWQQDNLYTHICALSLYIDGWLTDTSNLKDDLKLEQRVISQYFHELGCKVSQPTETEANRYNLKKVERAVTRFARLKLPLDFPKPRAGRKK</sequence>
<comment type="subcellular location">
    <subcellularLocation>
        <location evidence="1">Nucleus</location>
        <location evidence="1">Nucleolus</location>
    </subcellularLocation>
</comment>
<evidence type="ECO:0000313" key="7">
    <source>
        <dbReference type="EMBL" id="EME43224.1"/>
    </source>
</evidence>
<accession>M2Y4K7</accession>
<dbReference type="OrthoDB" id="532500at2759"/>
<comment type="similarity">
    <text evidence="2">Belongs to the eukaryotic RPA49/POLR1E RNA polymerase subunit family.</text>
</comment>
<dbReference type="InterPro" id="IPR009668">
    <property type="entry name" value="RNA_pol-assoc_fac_A49-like"/>
</dbReference>